<dbReference type="InterPro" id="IPR002035">
    <property type="entry name" value="VWF_A"/>
</dbReference>
<organism evidence="7 8">
    <name type="scientific">Methylotuvimicrobium alcaliphilum (strain DSM 19304 / NCIMB 14124 / VKM B-2133 / 20Z)</name>
    <name type="common">Methylomicrobium alcaliphilum</name>
    <dbReference type="NCBI Taxonomy" id="1091494"/>
    <lineage>
        <taxon>Bacteria</taxon>
        <taxon>Pseudomonadati</taxon>
        <taxon>Pseudomonadota</taxon>
        <taxon>Gammaproteobacteria</taxon>
        <taxon>Methylococcales</taxon>
        <taxon>Methylococcaceae</taxon>
        <taxon>Methylotuvimicrobium</taxon>
    </lineage>
</organism>
<dbReference type="Pfam" id="PF13519">
    <property type="entry name" value="VWA_2"/>
    <property type="match status" value="1"/>
</dbReference>
<dbReference type="STRING" id="1091494.MEALZ_3440"/>
<dbReference type="RefSeq" id="WP_014149859.1">
    <property type="nucleotide sequence ID" value="NC_016112.1"/>
</dbReference>
<gene>
    <name evidence="7" type="primary">mxaC</name>
    <name evidence="7" type="ordered locus">MEALZ_3440</name>
</gene>
<dbReference type="InterPro" id="IPR050768">
    <property type="entry name" value="UPF0353/GerABKA_families"/>
</dbReference>
<dbReference type="PROSITE" id="PS50234">
    <property type="entry name" value="VWFA"/>
    <property type="match status" value="1"/>
</dbReference>
<dbReference type="SMART" id="SM00327">
    <property type="entry name" value="VWA"/>
    <property type="match status" value="1"/>
</dbReference>
<evidence type="ECO:0000259" key="6">
    <source>
        <dbReference type="PROSITE" id="PS50234"/>
    </source>
</evidence>
<feature type="transmembrane region" description="Helical" evidence="5">
    <location>
        <begin position="43"/>
        <end position="71"/>
    </location>
</feature>
<dbReference type="EMBL" id="FO082060">
    <property type="protein sequence ID" value="CCE25103.1"/>
    <property type="molecule type" value="Genomic_DNA"/>
</dbReference>
<dbReference type="SUPFAM" id="SSF53300">
    <property type="entry name" value="vWA-like"/>
    <property type="match status" value="1"/>
</dbReference>
<dbReference type="HOGENOM" id="CLU_071823_0_0_6"/>
<keyword evidence="2 5" id="KW-0812">Transmembrane</keyword>
<evidence type="ECO:0000256" key="5">
    <source>
        <dbReference type="SAM" id="Phobius"/>
    </source>
</evidence>
<dbReference type="AlphaFoldDB" id="G4SV05"/>
<sequence length="327" mass="36093">MSDIAFETPWALAGLLLMVFPLLKTGAAPSAYSWLAIVPADWLSGLLALLLRVIGMSVVAALSLGLSGAYLKEQKVERIGHGAHIVLLLDRSRSMDDTFAGRAPDGSNESKSATARRLLTEFVEKRKHDRIGVAAFSTSPLFVMPLTENKQAVQAAIAATAAPALAYTNISKGLSLAASFFEQQPLTGSRILLLISDGAAAIDPDSEQALRQLIKQQQIRLYWVFLRTENSPGIFDVPEDLRNDNSDAMPERYLHLFFKSLNVPYQAYEAENPDAVQKAIADIDTLENRPLHYFERIPKQDLSGLCYRWAVILVLLLLVLKSCEVRR</sequence>
<dbReference type="PANTHER" id="PTHR22550:SF5">
    <property type="entry name" value="LEUCINE ZIPPER PROTEIN 4"/>
    <property type="match status" value="1"/>
</dbReference>
<protein>
    <submittedName>
        <fullName evidence="7">MxaC protein involved in methanol oxidation</fullName>
    </submittedName>
</protein>
<dbReference type="Proteomes" id="UP000008315">
    <property type="component" value="Chromosome"/>
</dbReference>
<evidence type="ECO:0000313" key="7">
    <source>
        <dbReference type="EMBL" id="CCE25103.1"/>
    </source>
</evidence>
<keyword evidence="1" id="KW-1003">Cell membrane</keyword>
<evidence type="ECO:0000256" key="4">
    <source>
        <dbReference type="ARBA" id="ARBA00023136"/>
    </source>
</evidence>
<accession>G4SV05</accession>
<evidence type="ECO:0000256" key="1">
    <source>
        <dbReference type="ARBA" id="ARBA00022475"/>
    </source>
</evidence>
<keyword evidence="8" id="KW-1185">Reference proteome</keyword>
<keyword evidence="4 5" id="KW-0472">Membrane</keyword>
<dbReference type="KEGG" id="mah:MEALZ_3440"/>
<evidence type="ECO:0000256" key="2">
    <source>
        <dbReference type="ARBA" id="ARBA00022692"/>
    </source>
</evidence>
<feature type="domain" description="VWFA" evidence="6">
    <location>
        <begin position="84"/>
        <end position="283"/>
    </location>
</feature>
<dbReference type="InterPro" id="IPR036465">
    <property type="entry name" value="vWFA_dom_sf"/>
</dbReference>
<evidence type="ECO:0000256" key="3">
    <source>
        <dbReference type="ARBA" id="ARBA00022989"/>
    </source>
</evidence>
<evidence type="ECO:0000313" key="8">
    <source>
        <dbReference type="Proteomes" id="UP000008315"/>
    </source>
</evidence>
<dbReference type="CDD" id="cd00198">
    <property type="entry name" value="vWFA"/>
    <property type="match status" value="1"/>
</dbReference>
<keyword evidence="3 5" id="KW-1133">Transmembrane helix</keyword>
<proteinExistence type="predicted"/>
<reference evidence="8" key="1">
    <citation type="journal article" date="2012" name="J. Bacteriol.">
        <title>Genome sequence of the haloalkaliphilic methanotrophic bacterium Methylomicrobium alcaliphilum 20Z.</title>
        <authorList>
            <person name="Vuilleumier S."/>
            <person name="Khmelenina V.N."/>
            <person name="Bringel F."/>
            <person name="Reshetnikov A.S."/>
            <person name="Lajus A."/>
            <person name="Mangenot S."/>
            <person name="Rouy Z."/>
            <person name="Op den Camp H.J."/>
            <person name="Jetten M.S."/>
            <person name="Dispirito A.A."/>
            <person name="Dunfield P."/>
            <person name="Klotz M.G."/>
            <person name="Semrau J.D."/>
            <person name="Stein L.Y."/>
            <person name="Barbe V."/>
            <person name="Medigue C."/>
            <person name="Trotsenko Y.A."/>
            <person name="Kalyuzhnaya M.G."/>
        </authorList>
    </citation>
    <scope>NUCLEOTIDE SEQUENCE [LARGE SCALE GENOMIC DNA]</scope>
    <source>
        <strain evidence="8">DSM 19304 / NCIMB 14124 / VKM B-2133 / 20Z</strain>
    </source>
</reference>
<dbReference type="Gene3D" id="3.40.50.410">
    <property type="entry name" value="von Willebrand factor, type A domain"/>
    <property type="match status" value="1"/>
</dbReference>
<dbReference type="PATRIC" id="fig|271065.3.peg.3548"/>
<dbReference type="PANTHER" id="PTHR22550">
    <property type="entry name" value="SPORE GERMINATION PROTEIN"/>
    <property type="match status" value="1"/>
</dbReference>
<name>G4SV05_META2</name>